<gene>
    <name evidence="1" type="ORF">EDD29_5270</name>
</gene>
<organism evidence="1 2">
    <name type="scientific">Actinocorallia herbida</name>
    <dbReference type="NCBI Taxonomy" id="58109"/>
    <lineage>
        <taxon>Bacteria</taxon>
        <taxon>Bacillati</taxon>
        <taxon>Actinomycetota</taxon>
        <taxon>Actinomycetes</taxon>
        <taxon>Streptosporangiales</taxon>
        <taxon>Thermomonosporaceae</taxon>
        <taxon>Actinocorallia</taxon>
    </lineage>
</organism>
<evidence type="ECO:0000313" key="1">
    <source>
        <dbReference type="EMBL" id="ROO87646.1"/>
    </source>
</evidence>
<evidence type="ECO:0000313" key="2">
    <source>
        <dbReference type="Proteomes" id="UP000272400"/>
    </source>
</evidence>
<dbReference type="Proteomes" id="UP000272400">
    <property type="component" value="Unassembled WGS sequence"/>
</dbReference>
<sequence length="363" mass="39726">MLGMKIVDEGVANAVAGPELRSFTVGGATVLTGSEGLVIIAGIGDDLAASGVRSHRRFELKGEVPAGFDQVLEDKLHDFPHHLFVRTPDGLLSAGSGRCRRSGWSGDPSVFRSADITLDEPLSWEALDLVRPPVPPAALPGIAWLDHVADDRPRALREFVDGWYRRTPDASIPPEVVGAGIPVPRALQEFYALARGHVSVMGRQNFLRSPAELEVDAAGRLHFGDENQGCFVWALASGQDTDPRVLISEDREVWHEEGEPLSGFLLQFALYEAFADAPYRAWPKAILTRRQALQMIDGWRHVPLSPFLRSRCPATFAVSPGLVAQFDFGEADDDECVVSVVATDRSVLRPLRALDLDWSEYDG</sequence>
<comment type="caution">
    <text evidence="1">The sequence shown here is derived from an EMBL/GenBank/DDBJ whole genome shotgun (WGS) entry which is preliminary data.</text>
</comment>
<reference evidence="1 2" key="1">
    <citation type="submission" date="2018-11" db="EMBL/GenBank/DDBJ databases">
        <title>Sequencing the genomes of 1000 actinobacteria strains.</title>
        <authorList>
            <person name="Klenk H.-P."/>
        </authorList>
    </citation>
    <scope>NUCLEOTIDE SEQUENCE [LARGE SCALE GENOMIC DNA]</scope>
    <source>
        <strain evidence="1 2">DSM 44254</strain>
    </source>
</reference>
<keyword evidence="2" id="KW-1185">Reference proteome</keyword>
<protein>
    <submittedName>
        <fullName evidence="1">Uncharacterized protein</fullName>
    </submittedName>
</protein>
<dbReference type="EMBL" id="RJKE01000001">
    <property type="protein sequence ID" value="ROO87646.1"/>
    <property type="molecule type" value="Genomic_DNA"/>
</dbReference>
<dbReference type="AlphaFoldDB" id="A0A3N1D2D7"/>
<proteinExistence type="predicted"/>
<accession>A0A3N1D2D7</accession>
<name>A0A3N1D2D7_9ACTN</name>